<dbReference type="PANTHER" id="PTHR12358">
    <property type="entry name" value="SPHINGOSINE KINASE"/>
    <property type="match status" value="1"/>
</dbReference>
<dbReference type="RefSeq" id="WP_205110753.1">
    <property type="nucleotide sequence ID" value="NZ_CAWUJD010000001.1"/>
</dbReference>
<keyword evidence="1" id="KW-0808">Transferase</keyword>
<dbReference type="EMBL" id="JACJJL010000020">
    <property type="protein sequence ID" value="MBM6662376.1"/>
    <property type="molecule type" value="Genomic_DNA"/>
</dbReference>
<dbReference type="GO" id="GO:0005524">
    <property type="term" value="F:ATP binding"/>
    <property type="evidence" value="ECO:0007669"/>
    <property type="project" value="UniProtKB-KW"/>
</dbReference>
<sequence>MDNNINDSRWGVLYCPKGGLGKGAAQWKKIQRVLDERGVEYDFVQSENTDSVERLTRMLINNGYKTIIIVGGDSALNDAVNCLMEAGREVRESVVLGVIPNGLINDFARFWNFKESDVAQTVDWLMKRRVRKIDLGCIRYTNKKGENCHRYFLNCVNIGLIADMMNLRRQTHRLFGSQTLSFVVSFVLMLFHRLEYFMDIKINADEVKRKVMTVCIGNAYGYGQTPNAVPYNGLLDVSVVYHPEVTQLIAGIWLLLTGRFLNHRSVHPYRTREVEIVETRRAMVGIDGRMMSTPVGSYKVSVEQEVVNFLIPE</sequence>
<evidence type="ECO:0000256" key="2">
    <source>
        <dbReference type="ARBA" id="ARBA00022741"/>
    </source>
</evidence>
<keyword evidence="4" id="KW-0067">ATP-binding</keyword>
<dbReference type="InterPro" id="IPR045540">
    <property type="entry name" value="YegS/DAGK_C"/>
</dbReference>
<keyword evidence="8" id="KW-1185">Reference proteome</keyword>
<proteinExistence type="predicted"/>
<accession>A0A938WP51</accession>
<evidence type="ECO:0000256" key="1">
    <source>
        <dbReference type="ARBA" id="ARBA00022679"/>
    </source>
</evidence>
<dbReference type="Pfam" id="PF00781">
    <property type="entry name" value="DAGK_cat"/>
    <property type="match status" value="1"/>
</dbReference>
<evidence type="ECO:0000256" key="4">
    <source>
        <dbReference type="ARBA" id="ARBA00022840"/>
    </source>
</evidence>
<dbReference type="PANTHER" id="PTHR12358:SF54">
    <property type="entry name" value="SPHINGOSINE KINASE RELATED PROTEIN"/>
    <property type="match status" value="1"/>
</dbReference>
<dbReference type="PROSITE" id="PS50146">
    <property type="entry name" value="DAGK"/>
    <property type="match status" value="1"/>
</dbReference>
<dbReference type="InterPro" id="IPR016064">
    <property type="entry name" value="NAD/diacylglycerol_kinase_sf"/>
</dbReference>
<evidence type="ECO:0000313" key="7">
    <source>
        <dbReference type="EMBL" id="MBM6662376.1"/>
    </source>
</evidence>
<dbReference type="InterPro" id="IPR017438">
    <property type="entry name" value="ATP-NAD_kinase_N"/>
</dbReference>
<keyword evidence="3 7" id="KW-0418">Kinase</keyword>
<gene>
    <name evidence="7" type="ORF">H6B30_11550</name>
</gene>
<name>A0A938WP51_9BACT</name>
<organism evidence="7 8">
    <name type="scientific">Marseilla massiliensis</name>
    <dbReference type="NCBI Taxonomy" id="1841864"/>
    <lineage>
        <taxon>Bacteria</taxon>
        <taxon>Pseudomonadati</taxon>
        <taxon>Bacteroidota</taxon>
        <taxon>Bacteroidia</taxon>
        <taxon>Bacteroidales</taxon>
        <taxon>Prevotellaceae</taxon>
        <taxon>Marseilla</taxon>
    </lineage>
</organism>
<keyword evidence="5" id="KW-0472">Membrane</keyword>
<feature type="domain" description="DAGKc" evidence="6">
    <location>
        <begin position="5"/>
        <end position="142"/>
    </location>
</feature>
<dbReference type="Gene3D" id="2.60.200.40">
    <property type="match status" value="1"/>
</dbReference>
<feature type="transmembrane region" description="Helical" evidence="5">
    <location>
        <begin position="174"/>
        <end position="191"/>
    </location>
</feature>
<dbReference type="Proteomes" id="UP000764045">
    <property type="component" value="Unassembled WGS sequence"/>
</dbReference>
<dbReference type="InterPro" id="IPR001206">
    <property type="entry name" value="Diacylglycerol_kinase_cat_dom"/>
</dbReference>
<dbReference type="SUPFAM" id="SSF111331">
    <property type="entry name" value="NAD kinase/diacylglycerol kinase-like"/>
    <property type="match status" value="1"/>
</dbReference>
<dbReference type="InterPro" id="IPR050187">
    <property type="entry name" value="Lipid_Phosphate_FormReg"/>
</dbReference>
<evidence type="ECO:0000313" key="8">
    <source>
        <dbReference type="Proteomes" id="UP000764045"/>
    </source>
</evidence>
<dbReference type="Pfam" id="PF19279">
    <property type="entry name" value="YegS_C"/>
    <property type="match status" value="1"/>
</dbReference>
<keyword evidence="5" id="KW-1133">Transmembrane helix</keyword>
<dbReference type="Gene3D" id="3.40.50.10330">
    <property type="entry name" value="Probable inorganic polyphosphate/atp-NAD kinase, domain 1"/>
    <property type="match status" value="1"/>
</dbReference>
<keyword evidence="5" id="KW-0812">Transmembrane</keyword>
<dbReference type="GO" id="GO:0016301">
    <property type="term" value="F:kinase activity"/>
    <property type="evidence" value="ECO:0007669"/>
    <property type="project" value="UniProtKB-KW"/>
</dbReference>
<evidence type="ECO:0000259" key="6">
    <source>
        <dbReference type="PROSITE" id="PS50146"/>
    </source>
</evidence>
<reference evidence="7 8" key="1">
    <citation type="journal article" date="2021" name="Sci. Rep.">
        <title>The distribution of antibiotic resistance genes in chicken gut microbiota commensals.</title>
        <authorList>
            <person name="Juricova H."/>
            <person name="Matiasovicova J."/>
            <person name="Kubasova T."/>
            <person name="Cejkova D."/>
            <person name="Rychlik I."/>
        </authorList>
    </citation>
    <scope>NUCLEOTIDE SEQUENCE [LARGE SCALE GENOMIC DNA]</scope>
    <source>
        <strain evidence="7 8">An819</strain>
    </source>
</reference>
<protein>
    <submittedName>
        <fullName evidence="7">Lipid kinase</fullName>
    </submittedName>
</protein>
<dbReference type="AlphaFoldDB" id="A0A938WP51"/>
<comment type="caution">
    <text evidence="7">The sequence shown here is derived from an EMBL/GenBank/DDBJ whole genome shotgun (WGS) entry which is preliminary data.</text>
</comment>
<evidence type="ECO:0000256" key="3">
    <source>
        <dbReference type="ARBA" id="ARBA00022777"/>
    </source>
</evidence>
<keyword evidence="2" id="KW-0547">Nucleotide-binding</keyword>
<evidence type="ECO:0000256" key="5">
    <source>
        <dbReference type="SAM" id="Phobius"/>
    </source>
</evidence>